<organism evidence="10 11">
    <name type="scientific">Aspergillus parasiticus</name>
    <dbReference type="NCBI Taxonomy" id="5067"/>
    <lineage>
        <taxon>Eukaryota</taxon>
        <taxon>Fungi</taxon>
        <taxon>Dikarya</taxon>
        <taxon>Ascomycota</taxon>
        <taxon>Pezizomycotina</taxon>
        <taxon>Eurotiomycetes</taxon>
        <taxon>Eurotiomycetidae</taxon>
        <taxon>Eurotiales</taxon>
        <taxon>Aspergillaceae</taxon>
        <taxon>Aspergillus</taxon>
        <taxon>Aspergillus subgen. Circumdati</taxon>
    </lineage>
</organism>
<dbReference type="InterPro" id="IPR004841">
    <property type="entry name" value="AA-permease/SLC12A_dom"/>
</dbReference>
<dbReference type="GO" id="GO:0016020">
    <property type="term" value="C:membrane"/>
    <property type="evidence" value="ECO:0007669"/>
    <property type="project" value="UniProtKB-SubCell"/>
</dbReference>
<evidence type="ECO:0000256" key="8">
    <source>
        <dbReference type="SAM" id="Phobius"/>
    </source>
</evidence>
<dbReference type="Pfam" id="PF00324">
    <property type="entry name" value="AA_permease"/>
    <property type="match status" value="1"/>
</dbReference>
<feature type="region of interest" description="Disordered" evidence="7">
    <location>
        <begin position="1"/>
        <end position="22"/>
    </location>
</feature>
<feature type="transmembrane region" description="Helical" evidence="8">
    <location>
        <begin position="528"/>
        <end position="547"/>
    </location>
</feature>
<feature type="transmembrane region" description="Helical" evidence="8">
    <location>
        <begin position="381"/>
        <end position="405"/>
    </location>
</feature>
<evidence type="ECO:0000256" key="3">
    <source>
        <dbReference type="ARBA" id="ARBA00022692"/>
    </source>
</evidence>
<keyword evidence="4" id="KW-0029">Amino-acid transport</keyword>
<feature type="region of interest" description="Disordered" evidence="7">
    <location>
        <begin position="65"/>
        <end position="85"/>
    </location>
</feature>
<dbReference type="PANTHER" id="PTHR43341">
    <property type="entry name" value="AMINO ACID PERMEASE"/>
    <property type="match status" value="1"/>
</dbReference>
<dbReference type="InterPro" id="IPR050524">
    <property type="entry name" value="APC_YAT"/>
</dbReference>
<dbReference type="FunFam" id="1.20.1740.10:FF:000006">
    <property type="entry name" value="General amino acid permease"/>
    <property type="match status" value="1"/>
</dbReference>
<reference evidence="10 11" key="1">
    <citation type="submission" date="2019-04" db="EMBL/GenBank/DDBJ databases">
        <title>Fungal friends and foes A comparative genomics study of 23 Aspergillus species from section Flavi.</title>
        <authorList>
            <consortium name="DOE Joint Genome Institute"/>
            <person name="Kjaerbolling I."/>
            <person name="Vesth T.C."/>
            <person name="Frisvad J.C."/>
            <person name="Nybo J.L."/>
            <person name="Theobald S."/>
            <person name="Kildgaard S."/>
            <person name="Petersen T.I."/>
            <person name="Kuo A."/>
            <person name="Sato A."/>
            <person name="Lyhne E.K."/>
            <person name="Kogle M.E."/>
            <person name="Wiebenga A."/>
            <person name="Kun R.S."/>
            <person name="Lubbers R.J."/>
            <person name="Makela M.R."/>
            <person name="Barry K."/>
            <person name="Chovatia M."/>
            <person name="Clum A."/>
            <person name="Daum C."/>
            <person name="Haridas S."/>
            <person name="He G."/>
            <person name="LaButti K."/>
            <person name="Lipzen A."/>
            <person name="Mondo S."/>
            <person name="Pangilinan J."/>
            <person name="Riley R."/>
            <person name="Salamov A."/>
            <person name="Simmons B.A."/>
            <person name="Magnuson J.K."/>
            <person name="Henrissat B."/>
            <person name="Mortensen U.H."/>
            <person name="Larsen T.O."/>
            <person name="De vries R.P."/>
            <person name="Grigoriev I.V."/>
            <person name="Machida M."/>
            <person name="Baker S.E."/>
            <person name="Andersen M.R."/>
        </authorList>
    </citation>
    <scope>NUCLEOTIDE SEQUENCE [LARGE SCALE GENOMIC DNA]</scope>
    <source>
        <strain evidence="10 11">CBS 117618</strain>
    </source>
</reference>
<feature type="transmembrane region" description="Helical" evidence="8">
    <location>
        <begin position="501"/>
        <end position="522"/>
    </location>
</feature>
<dbReference type="EMBL" id="ML735035">
    <property type="protein sequence ID" value="KAB8200782.1"/>
    <property type="molecule type" value="Genomic_DNA"/>
</dbReference>
<evidence type="ECO:0000313" key="11">
    <source>
        <dbReference type="Proteomes" id="UP000326532"/>
    </source>
</evidence>
<feature type="transmembrane region" description="Helical" evidence="8">
    <location>
        <begin position="122"/>
        <end position="142"/>
    </location>
</feature>
<dbReference type="VEuPathDB" id="FungiDB:BDV34DRAFT_232055"/>
<protein>
    <submittedName>
        <fullName evidence="10">Amino acid permease-domain-containing protein</fullName>
    </submittedName>
</protein>
<feature type="transmembrane region" description="Helical" evidence="8">
    <location>
        <begin position="236"/>
        <end position="253"/>
    </location>
</feature>
<dbReference type="Gene3D" id="1.20.1740.10">
    <property type="entry name" value="Amino acid/polyamine transporter I"/>
    <property type="match status" value="1"/>
</dbReference>
<evidence type="ECO:0000313" key="10">
    <source>
        <dbReference type="EMBL" id="KAB8200782.1"/>
    </source>
</evidence>
<keyword evidence="2" id="KW-0813">Transport</keyword>
<evidence type="ECO:0000256" key="7">
    <source>
        <dbReference type="SAM" id="MobiDB-lite"/>
    </source>
</evidence>
<dbReference type="AlphaFoldDB" id="A0A5N6D691"/>
<evidence type="ECO:0000256" key="2">
    <source>
        <dbReference type="ARBA" id="ARBA00022448"/>
    </source>
</evidence>
<dbReference type="OMA" id="PYCGYIA"/>
<evidence type="ECO:0000259" key="9">
    <source>
        <dbReference type="Pfam" id="PF00324"/>
    </source>
</evidence>
<comment type="subcellular location">
    <subcellularLocation>
        <location evidence="1">Membrane</location>
        <topology evidence="1">Multi-pass membrane protein</topology>
    </subcellularLocation>
</comment>
<feature type="transmembrane region" description="Helical" evidence="8">
    <location>
        <begin position="455"/>
        <end position="481"/>
    </location>
</feature>
<evidence type="ECO:0000256" key="6">
    <source>
        <dbReference type="ARBA" id="ARBA00023136"/>
    </source>
</evidence>
<keyword evidence="6 8" id="KW-0472">Membrane</keyword>
<dbReference type="GO" id="GO:0015171">
    <property type="term" value="F:amino acid transmembrane transporter activity"/>
    <property type="evidence" value="ECO:0007669"/>
    <property type="project" value="TreeGrafter"/>
</dbReference>
<feature type="domain" description="Amino acid permease/ SLC12A" evidence="9">
    <location>
        <begin position="94"/>
        <end position="554"/>
    </location>
</feature>
<feature type="transmembrane region" description="Helical" evidence="8">
    <location>
        <begin position="96"/>
        <end position="116"/>
    </location>
</feature>
<evidence type="ECO:0000256" key="5">
    <source>
        <dbReference type="ARBA" id="ARBA00022989"/>
    </source>
</evidence>
<evidence type="ECO:0000256" key="4">
    <source>
        <dbReference type="ARBA" id="ARBA00022970"/>
    </source>
</evidence>
<proteinExistence type="predicted"/>
<feature type="transmembrane region" description="Helical" evidence="8">
    <location>
        <begin position="426"/>
        <end position="443"/>
    </location>
</feature>
<dbReference type="PANTHER" id="PTHR43341:SF6">
    <property type="entry name" value="AMINO ACID TRANSPORTER (EUROFUNG)"/>
    <property type="match status" value="1"/>
</dbReference>
<gene>
    <name evidence="10" type="ORF">BDV34DRAFT_232055</name>
</gene>
<accession>A0A5N6D691</accession>
<name>A0A5N6D691_ASPPA</name>
<feature type="transmembrane region" description="Helical" evidence="8">
    <location>
        <begin position="324"/>
        <end position="345"/>
    </location>
</feature>
<evidence type="ECO:0000256" key="1">
    <source>
        <dbReference type="ARBA" id="ARBA00004141"/>
    </source>
</evidence>
<feature type="transmembrane region" description="Helical" evidence="8">
    <location>
        <begin position="285"/>
        <end position="303"/>
    </location>
</feature>
<keyword evidence="3 8" id="KW-0812">Transmembrane</keyword>
<keyword evidence="11" id="KW-1185">Reference proteome</keyword>
<sequence>MNRQTSRVLRPATGFAKVPPSDPNRSMPNLWVIPTMPKACTPGYPRQRAIPRTYGIGVSPQVNLDASQPNELSSTKPSSSHVGGLHRRLGNRQIQLVAIGGSIGTGLFIAIGTGLYKGGPGSLLLAFIIESLMVGMLNNCLAEMTTYMPVSGGFIRLAGYWVDEAWGFMAGWNFFIYMALTVPFEISAVNVLLEYWRHDIPVIAVCLACIAAYAVINLLAVGTYGEAEFWLSSGKVILIFILFLFTFITMVGGNPKGDAYGFRHWQHPGAFAEYASVGDLGRFEGFLGALWIAVFTVVGPEYISTVAAEAKHPRIYIKNAFKTVYWRFGVFFVGGALCVGILVGYNDPTLVAALESGESSAAASPYIIAMKNLGVDVLPHIVSALMVTTVFSAGNTYTYAATRALHGMAVEGRAPRIFSKTDRRGVPIYSFIVVMAFAFLSLLQLSGSAMQVLEWLISLTTANILIDYIIITTTYICFYNACKAQSFDRSKLPYTGLFQPYCGYIALAWMVLMALCFGYRSFTPWSTANFFLSYTMLLLAPVTFIGWKVYKGTRWLRPHEVDLKWEADLIAAYEAVETEQPIGFWREMIRILNVRRLCNRKRPSVPV</sequence>
<dbReference type="Proteomes" id="UP000326532">
    <property type="component" value="Unassembled WGS sequence"/>
</dbReference>
<feature type="transmembrane region" description="Helical" evidence="8">
    <location>
        <begin position="200"/>
        <end position="224"/>
    </location>
</feature>
<feature type="compositionally biased region" description="Polar residues" evidence="7">
    <location>
        <begin position="65"/>
        <end position="81"/>
    </location>
</feature>
<keyword evidence="5 8" id="KW-1133">Transmembrane helix</keyword>